<dbReference type="OMA" id="CWKTEST"/>
<feature type="compositionally biased region" description="Low complexity" evidence="10">
    <location>
        <begin position="368"/>
        <end position="386"/>
    </location>
</feature>
<dbReference type="InterPro" id="IPR017853">
    <property type="entry name" value="GH"/>
</dbReference>
<comment type="catalytic activity">
    <reaction evidence="8">
        <text>Successive hydrolysis of beta-D-glucose units from the non-reducing ends of (1-&gt;3)-beta-D-glucans, releasing alpha-glucose.</text>
        <dbReference type="EC" id="3.2.1.58"/>
    </reaction>
</comment>
<keyword evidence="4" id="KW-0732">Signal</keyword>
<keyword evidence="12" id="KW-1185">Reference proteome</keyword>
<keyword evidence="7" id="KW-0961">Cell wall biogenesis/degradation</keyword>
<dbReference type="Proteomes" id="UP000011777">
    <property type="component" value="Unassembled WGS sequence"/>
</dbReference>
<comment type="subcellular location">
    <subcellularLocation>
        <location evidence="1">Secreted</location>
    </subcellularLocation>
</comment>
<sequence length="410" mass="47306">MPIDEYTLSSTLGRNMTYEYLKPHWDNFYTELDFEEIANLSLNLVRIPIGYWAFGLLPDDPYVQGQEKYLDMAIGWAAKHNLKIQIGIHGMPGSQNGFDNSGKTTTAPTWLEDGLNMELTYRVVDYVLNKYGNHSTVHSIQLVNEPLALLLDRNKISNFYLYCMNVANEKNIHAKLVFHDAFLNIEAWKDFPGEFILDHHLYEIFSEWQINLNLDQHLDSIRKQGESMARSGHRSIVGEFSGAMTDCAKYINGVGKGSRWDGTFQTQRNGSCLGHDNYNNLTFKNSTMSFLQEQFYTYEEKGSGWIFWCWKTESTLNWDMKRLHMFEMLPTPLFRYENLNEPQPEETFSSQNVPGQNTRNGQDDEPNNTKTDSSGSSTSSSTKNETSNSSIEYTLWSMILFIWSILIFDT</sequence>
<dbReference type="GO" id="GO:0009986">
    <property type="term" value="C:cell surface"/>
    <property type="evidence" value="ECO:0007669"/>
    <property type="project" value="TreeGrafter"/>
</dbReference>
<dbReference type="Gene3D" id="3.20.20.80">
    <property type="entry name" value="Glycosidases"/>
    <property type="match status" value="1"/>
</dbReference>
<dbReference type="GO" id="GO:0004338">
    <property type="term" value="F:glucan exo-1,3-beta-glucosidase activity"/>
    <property type="evidence" value="ECO:0007669"/>
    <property type="project" value="UniProtKB-EC"/>
</dbReference>
<evidence type="ECO:0000256" key="3">
    <source>
        <dbReference type="ARBA" id="ARBA00022525"/>
    </source>
</evidence>
<feature type="compositionally biased region" description="Polar residues" evidence="10">
    <location>
        <begin position="346"/>
        <end position="360"/>
    </location>
</feature>
<gene>
    <name evidence="11" type="ORF">G210_2149</name>
</gene>
<keyword evidence="5" id="KW-0378">Hydrolase</keyword>
<evidence type="ECO:0000313" key="11">
    <source>
        <dbReference type="EMBL" id="EMG50576.1"/>
    </source>
</evidence>
<dbReference type="GO" id="GO:0005576">
    <property type="term" value="C:extracellular region"/>
    <property type="evidence" value="ECO:0007669"/>
    <property type="project" value="UniProtKB-SubCell"/>
</dbReference>
<dbReference type="EC" id="3.2.1.58" evidence="9"/>
<dbReference type="GO" id="GO:0071555">
    <property type="term" value="P:cell wall organization"/>
    <property type="evidence" value="ECO:0007669"/>
    <property type="project" value="UniProtKB-KW"/>
</dbReference>
<accession>M3IVD1</accession>
<dbReference type="HOGENOM" id="CLU_004624_0_1_1"/>
<comment type="similarity">
    <text evidence="2">Belongs to the glycosyl hydrolase 5 (cellulase A) family.</text>
</comment>
<dbReference type="InterPro" id="IPR050386">
    <property type="entry name" value="Glycosyl_hydrolase_5"/>
</dbReference>
<dbReference type="PANTHER" id="PTHR31297">
    <property type="entry name" value="GLUCAN ENDO-1,6-BETA-GLUCOSIDASE B"/>
    <property type="match status" value="1"/>
</dbReference>
<evidence type="ECO:0000256" key="1">
    <source>
        <dbReference type="ARBA" id="ARBA00004613"/>
    </source>
</evidence>
<keyword evidence="6" id="KW-0326">Glycosidase</keyword>
<dbReference type="SUPFAM" id="SSF51445">
    <property type="entry name" value="(Trans)glycosidases"/>
    <property type="match status" value="1"/>
</dbReference>
<dbReference type="PANTHER" id="PTHR31297:SF1">
    <property type="entry name" value="GLUCAN 1,3-BETA-GLUCOSIDASE I_II-RELATED"/>
    <property type="match status" value="1"/>
</dbReference>
<evidence type="ECO:0000256" key="7">
    <source>
        <dbReference type="ARBA" id="ARBA00023316"/>
    </source>
</evidence>
<evidence type="ECO:0000256" key="4">
    <source>
        <dbReference type="ARBA" id="ARBA00022729"/>
    </source>
</evidence>
<dbReference type="eggNOG" id="ENOG502QRG8">
    <property type="taxonomic scope" value="Eukaryota"/>
</dbReference>
<evidence type="ECO:0000256" key="5">
    <source>
        <dbReference type="ARBA" id="ARBA00022801"/>
    </source>
</evidence>
<feature type="region of interest" description="Disordered" evidence="10">
    <location>
        <begin position="343"/>
        <end position="386"/>
    </location>
</feature>
<evidence type="ECO:0000256" key="8">
    <source>
        <dbReference type="ARBA" id="ARBA00036824"/>
    </source>
</evidence>
<evidence type="ECO:0000256" key="9">
    <source>
        <dbReference type="ARBA" id="ARBA00038929"/>
    </source>
</evidence>
<comment type="caution">
    <text evidence="11">The sequence shown here is derived from an EMBL/GenBank/DDBJ whole genome shotgun (WGS) entry which is preliminary data.</text>
</comment>
<evidence type="ECO:0000256" key="6">
    <source>
        <dbReference type="ARBA" id="ARBA00023295"/>
    </source>
</evidence>
<dbReference type="STRING" id="1245528.M3IVD1"/>
<evidence type="ECO:0000256" key="2">
    <source>
        <dbReference type="ARBA" id="ARBA00005641"/>
    </source>
</evidence>
<name>M3IVD1_CANMX</name>
<dbReference type="EMBL" id="AOGT01000178">
    <property type="protein sequence ID" value="EMG50576.1"/>
    <property type="molecule type" value="Genomic_DNA"/>
</dbReference>
<dbReference type="OrthoDB" id="62120at2759"/>
<evidence type="ECO:0000313" key="12">
    <source>
        <dbReference type="Proteomes" id="UP000011777"/>
    </source>
</evidence>
<organism evidence="11 12">
    <name type="scientific">Candida maltosa (strain Xu316)</name>
    <name type="common">Yeast</name>
    <dbReference type="NCBI Taxonomy" id="1245528"/>
    <lineage>
        <taxon>Eukaryota</taxon>
        <taxon>Fungi</taxon>
        <taxon>Dikarya</taxon>
        <taxon>Ascomycota</taxon>
        <taxon>Saccharomycotina</taxon>
        <taxon>Pichiomycetes</taxon>
        <taxon>Debaryomycetaceae</taxon>
        <taxon>Candida/Lodderomyces clade</taxon>
        <taxon>Candida</taxon>
    </lineage>
</organism>
<dbReference type="GO" id="GO:0009251">
    <property type="term" value="P:glucan catabolic process"/>
    <property type="evidence" value="ECO:0007669"/>
    <property type="project" value="TreeGrafter"/>
</dbReference>
<evidence type="ECO:0000256" key="10">
    <source>
        <dbReference type="SAM" id="MobiDB-lite"/>
    </source>
</evidence>
<protein>
    <recommendedName>
        <fullName evidence="9">glucan 1,3-beta-glucosidase</fullName>
        <ecNumber evidence="9">3.2.1.58</ecNumber>
    </recommendedName>
</protein>
<dbReference type="AlphaFoldDB" id="M3IVD1"/>
<keyword evidence="3" id="KW-0964">Secreted</keyword>
<reference evidence="11 12" key="1">
    <citation type="submission" date="2013-02" db="EMBL/GenBank/DDBJ databases">
        <title>Genome sequence of Candida maltosa Xu316, a potential industrial strain for xylitol and ethanol production.</title>
        <authorList>
            <person name="Yu J."/>
            <person name="Wang Q."/>
            <person name="Geng X."/>
            <person name="Bao W."/>
            <person name="He P."/>
            <person name="Cai J."/>
        </authorList>
    </citation>
    <scope>NUCLEOTIDE SEQUENCE [LARGE SCALE GENOMIC DNA]</scope>
    <source>
        <strain evidence="12">Xu316</strain>
    </source>
</reference>
<proteinExistence type="inferred from homology"/>